<dbReference type="GO" id="GO:1990281">
    <property type="term" value="C:efflux pump complex"/>
    <property type="evidence" value="ECO:0007669"/>
    <property type="project" value="TreeGrafter"/>
</dbReference>
<dbReference type="RefSeq" id="WP_092737140.1">
    <property type="nucleotide sequence ID" value="NZ_FNAS01000013.1"/>
</dbReference>
<dbReference type="GO" id="GO:0009279">
    <property type="term" value="C:cell outer membrane"/>
    <property type="evidence" value="ECO:0007669"/>
    <property type="project" value="UniProtKB-SubCell"/>
</dbReference>
<dbReference type="Pfam" id="PF02321">
    <property type="entry name" value="OEP"/>
    <property type="match status" value="2"/>
</dbReference>
<name>A0A1G7DZM2_9FLAO</name>
<dbReference type="Gene3D" id="1.20.1600.10">
    <property type="entry name" value="Outer membrane efflux proteins (OEP)"/>
    <property type="match status" value="1"/>
</dbReference>
<keyword evidence="10" id="KW-1185">Reference proteome</keyword>
<evidence type="ECO:0000256" key="7">
    <source>
        <dbReference type="ARBA" id="ARBA00023237"/>
    </source>
</evidence>
<evidence type="ECO:0000256" key="5">
    <source>
        <dbReference type="ARBA" id="ARBA00022692"/>
    </source>
</evidence>
<comment type="similarity">
    <text evidence="2">Belongs to the outer membrane factor (OMF) (TC 1.B.17) family.</text>
</comment>
<accession>A0A1G7DZM2</accession>
<dbReference type="PANTHER" id="PTHR30026:SF20">
    <property type="entry name" value="OUTER MEMBRANE PROTEIN TOLC"/>
    <property type="match status" value="1"/>
</dbReference>
<dbReference type="OrthoDB" id="367883at2"/>
<evidence type="ECO:0000256" key="2">
    <source>
        <dbReference type="ARBA" id="ARBA00007613"/>
    </source>
</evidence>
<dbReference type="InterPro" id="IPR003423">
    <property type="entry name" value="OMP_efflux"/>
</dbReference>
<feature type="coiled-coil region" evidence="8">
    <location>
        <begin position="360"/>
        <end position="432"/>
    </location>
</feature>
<reference evidence="9 10" key="1">
    <citation type="submission" date="2016-10" db="EMBL/GenBank/DDBJ databases">
        <authorList>
            <person name="de Groot N.N."/>
        </authorList>
    </citation>
    <scope>NUCLEOTIDE SEQUENCE [LARGE SCALE GENOMIC DNA]</scope>
    <source>
        <strain evidence="9 10">DSM 24015</strain>
    </source>
</reference>
<dbReference type="SUPFAM" id="SSF56954">
    <property type="entry name" value="Outer membrane efflux proteins (OEP)"/>
    <property type="match status" value="1"/>
</dbReference>
<dbReference type="STRING" id="1071918.SAMN05421544_11335"/>
<evidence type="ECO:0000256" key="8">
    <source>
        <dbReference type="SAM" id="Coils"/>
    </source>
</evidence>
<comment type="subcellular location">
    <subcellularLocation>
        <location evidence="1">Cell outer membrane</location>
    </subcellularLocation>
</comment>
<dbReference type="GO" id="GO:0015562">
    <property type="term" value="F:efflux transmembrane transporter activity"/>
    <property type="evidence" value="ECO:0007669"/>
    <property type="project" value="InterPro"/>
</dbReference>
<evidence type="ECO:0000256" key="4">
    <source>
        <dbReference type="ARBA" id="ARBA00022452"/>
    </source>
</evidence>
<keyword evidence="8" id="KW-0175">Coiled coil</keyword>
<dbReference type="EMBL" id="FNAS01000013">
    <property type="protein sequence ID" value="SDE56535.1"/>
    <property type="molecule type" value="Genomic_DNA"/>
</dbReference>
<evidence type="ECO:0000256" key="6">
    <source>
        <dbReference type="ARBA" id="ARBA00023136"/>
    </source>
</evidence>
<protein>
    <submittedName>
        <fullName evidence="9">Outer membrane protein TolC</fullName>
    </submittedName>
</protein>
<keyword evidence="5" id="KW-0812">Transmembrane</keyword>
<organism evidence="9 10">
    <name type="scientific">Riemerella columbipharyngis</name>
    <dbReference type="NCBI Taxonomy" id="1071918"/>
    <lineage>
        <taxon>Bacteria</taxon>
        <taxon>Pseudomonadati</taxon>
        <taxon>Bacteroidota</taxon>
        <taxon>Flavobacteriia</taxon>
        <taxon>Flavobacteriales</taxon>
        <taxon>Weeksellaceae</taxon>
        <taxon>Riemerella</taxon>
    </lineage>
</organism>
<keyword evidence="7" id="KW-0998">Cell outer membrane</keyword>
<keyword evidence="3" id="KW-0813">Transport</keyword>
<proteinExistence type="inferred from homology"/>
<evidence type="ECO:0000313" key="9">
    <source>
        <dbReference type="EMBL" id="SDE56535.1"/>
    </source>
</evidence>
<dbReference type="GO" id="GO:0015288">
    <property type="term" value="F:porin activity"/>
    <property type="evidence" value="ECO:0007669"/>
    <property type="project" value="TreeGrafter"/>
</dbReference>
<dbReference type="PANTHER" id="PTHR30026">
    <property type="entry name" value="OUTER MEMBRANE PROTEIN TOLC"/>
    <property type="match status" value="1"/>
</dbReference>
<keyword evidence="4" id="KW-1134">Transmembrane beta strand</keyword>
<keyword evidence="6" id="KW-0472">Membrane</keyword>
<evidence type="ECO:0000256" key="1">
    <source>
        <dbReference type="ARBA" id="ARBA00004442"/>
    </source>
</evidence>
<evidence type="ECO:0000313" key="10">
    <source>
        <dbReference type="Proteomes" id="UP000198517"/>
    </source>
</evidence>
<gene>
    <name evidence="9" type="ORF">SAMN05421544_11335</name>
</gene>
<sequence>MKNRLKLASVLMLFFQGMLWSQETRTLTLQDAVGYALENKADAEKARLNIQKGDAQIAEVRANALPKITVVSNTSYNPLTQKVILPNFLNPTQTMEVSLGQKWQSSNMVQLQQVLFNQSVFMGLKAAKSTKEFYLVNAQLTEEQIIEKVADAYYQVYQAEQMLRNLEDNLEITQKTVNVIKGLYDAGLAKKLDYDRSVVALNNITASKQQLLNTVELSKNALKFMIGMPMDKGIDLPEGTFEPSVLLSEQADISERTEMKVLNKQLELLKWKKKASITDHYPSVALVANYGWLGQGPKFPFWHGKKDKVYWSDMASIGLGINIPIFNGFSTKSKVQQDEIEIEKAKADLKETKLGLDMAYKNALTQIENSRITIENQENNVKLAEKVMSDTRSNYQYGLATLNDILDAERDLADAKNNLTKSKLDYKLAEIQLLKSEGKLRNLTK</sequence>
<dbReference type="Proteomes" id="UP000198517">
    <property type="component" value="Unassembled WGS sequence"/>
</dbReference>
<dbReference type="AlphaFoldDB" id="A0A1G7DZM2"/>
<evidence type="ECO:0000256" key="3">
    <source>
        <dbReference type="ARBA" id="ARBA00022448"/>
    </source>
</evidence>
<dbReference type="InterPro" id="IPR051906">
    <property type="entry name" value="TolC-like"/>
</dbReference>